<dbReference type="AlphaFoldDB" id="A0A8J3A974"/>
<dbReference type="Proteomes" id="UP000650511">
    <property type="component" value="Unassembled WGS sequence"/>
</dbReference>
<dbReference type="RefSeq" id="WP_130649887.1">
    <property type="nucleotide sequence ID" value="NZ_BMHA01000008.1"/>
</dbReference>
<gene>
    <name evidence="2" type="ORF">GCM10011354_24080</name>
</gene>
<accession>A0A8J3A974</accession>
<reference evidence="2" key="1">
    <citation type="journal article" date="2014" name="Int. J. Syst. Evol. Microbiol.">
        <title>Complete genome sequence of Corynebacterium casei LMG S-19264T (=DSM 44701T), isolated from a smear-ripened cheese.</title>
        <authorList>
            <consortium name="US DOE Joint Genome Institute (JGI-PGF)"/>
            <person name="Walter F."/>
            <person name="Albersmeier A."/>
            <person name="Kalinowski J."/>
            <person name="Ruckert C."/>
        </authorList>
    </citation>
    <scope>NUCLEOTIDE SEQUENCE</scope>
    <source>
        <strain evidence="2">CGMCC 1.14988</strain>
    </source>
</reference>
<dbReference type="Pfam" id="PF22525">
    <property type="entry name" value="H2TH_5"/>
    <property type="match status" value="1"/>
</dbReference>
<protein>
    <recommendedName>
        <fullName evidence="1">Integration host factor-like helix-two turn-helix domain-containing protein</fullName>
    </recommendedName>
</protein>
<dbReference type="EMBL" id="BMHA01000008">
    <property type="protein sequence ID" value="GGI07437.1"/>
    <property type="molecule type" value="Genomic_DNA"/>
</dbReference>
<evidence type="ECO:0000259" key="1">
    <source>
        <dbReference type="Pfam" id="PF22525"/>
    </source>
</evidence>
<keyword evidence="3" id="KW-1185">Reference proteome</keyword>
<evidence type="ECO:0000313" key="2">
    <source>
        <dbReference type="EMBL" id="GGI07437.1"/>
    </source>
</evidence>
<organism evidence="2 3">
    <name type="scientific">Egicoccus halophilus</name>
    <dbReference type="NCBI Taxonomy" id="1670830"/>
    <lineage>
        <taxon>Bacteria</taxon>
        <taxon>Bacillati</taxon>
        <taxon>Actinomycetota</taxon>
        <taxon>Nitriliruptoria</taxon>
        <taxon>Egicoccales</taxon>
        <taxon>Egicoccaceae</taxon>
        <taxon>Egicoccus</taxon>
    </lineage>
</organism>
<evidence type="ECO:0000313" key="3">
    <source>
        <dbReference type="Proteomes" id="UP000650511"/>
    </source>
</evidence>
<feature type="domain" description="Integration host factor-like helix-two turn-helix" evidence="1">
    <location>
        <begin position="32"/>
        <end position="102"/>
    </location>
</feature>
<sequence>MPLPELDPEQRRAALQKAAEARRIRAELKQMLKAGEVSLGEVLERAGSADALAKMKVSEVIEAMPAYGPVKARRLMERLDIAPTRRLRGLGPRQTEALLATFESRS</sequence>
<dbReference type="NCBIfam" id="NF041260">
    <property type="entry name" value="actino_IHF"/>
    <property type="match status" value="1"/>
</dbReference>
<dbReference type="InterPro" id="IPR047806">
    <property type="entry name" value="IHF_actinobact"/>
</dbReference>
<proteinExistence type="predicted"/>
<reference evidence="2" key="2">
    <citation type="submission" date="2020-09" db="EMBL/GenBank/DDBJ databases">
        <authorList>
            <person name="Sun Q."/>
            <person name="Zhou Y."/>
        </authorList>
    </citation>
    <scope>NUCLEOTIDE SEQUENCE</scope>
    <source>
        <strain evidence="2">CGMCC 1.14988</strain>
    </source>
</reference>
<name>A0A8J3A974_9ACTN</name>
<dbReference type="InterPro" id="IPR055201">
    <property type="entry name" value="IHF-like_H2TH"/>
</dbReference>
<dbReference type="OrthoDB" id="3197442at2"/>
<dbReference type="Gene3D" id="1.10.8.50">
    <property type="match status" value="1"/>
</dbReference>
<comment type="caution">
    <text evidence="2">The sequence shown here is derived from an EMBL/GenBank/DDBJ whole genome shotgun (WGS) entry which is preliminary data.</text>
</comment>